<evidence type="ECO:0000313" key="4">
    <source>
        <dbReference type="Proteomes" id="UP001589628"/>
    </source>
</evidence>
<organism evidence="3 4">
    <name type="scientific">Balneatrix alpica</name>
    <dbReference type="NCBI Taxonomy" id="75684"/>
    <lineage>
        <taxon>Bacteria</taxon>
        <taxon>Pseudomonadati</taxon>
        <taxon>Pseudomonadota</taxon>
        <taxon>Gammaproteobacteria</taxon>
        <taxon>Oceanospirillales</taxon>
        <taxon>Balneatrichaceae</taxon>
        <taxon>Balneatrix</taxon>
    </lineage>
</organism>
<evidence type="ECO:0000313" key="3">
    <source>
        <dbReference type="EMBL" id="MFB9887594.1"/>
    </source>
</evidence>
<dbReference type="Pfam" id="PF13669">
    <property type="entry name" value="Glyoxalase_4"/>
    <property type="match status" value="1"/>
</dbReference>
<gene>
    <name evidence="3" type="ORF">ACFFLH_14325</name>
</gene>
<dbReference type="PANTHER" id="PTHR43048">
    <property type="entry name" value="METHYLMALONYL-COA EPIMERASE"/>
    <property type="match status" value="1"/>
</dbReference>
<name>A0ABV5ZHL8_9GAMM</name>
<evidence type="ECO:0000259" key="2">
    <source>
        <dbReference type="PROSITE" id="PS51819"/>
    </source>
</evidence>
<protein>
    <submittedName>
        <fullName evidence="3">VOC family protein</fullName>
    </submittedName>
</protein>
<dbReference type="InterPro" id="IPR051785">
    <property type="entry name" value="MMCE/EMCE_epimerase"/>
</dbReference>
<keyword evidence="1" id="KW-0479">Metal-binding</keyword>
<dbReference type="PROSITE" id="PS51819">
    <property type="entry name" value="VOC"/>
    <property type="match status" value="1"/>
</dbReference>
<dbReference type="PANTHER" id="PTHR43048:SF3">
    <property type="entry name" value="METHYLMALONYL-COA EPIMERASE, MITOCHONDRIAL"/>
    <property type="match status" value="1"/>
</dbReference>
<reference evidence="3 4" key="1">
    <citation type="submission" date="2024-09" db="EMBL/GenBank/DDBJ databases">
        <authorList>
            <person name="Sun Q."/>
            <person name="Mori K."/>
        </authorList>
    </citation>
    <scope>NUCLEOTIDE SEQUENCE [LARGE SCALE GENOMIC DNA]</scope>
    <source>
        <strain evidence="3 4">ATCC 51285</strain>
    </source>
</reference>
<sequence>MATDPLTLRFDHLGLVVAELAQGRAYLQQSLGIERFSPQYQDPLQKVWVQFGWDTQGLCYELVAPSEEGSPVANALAKRSNILNHLAYRVRDIEAGAEHLRQQRHLPLGPAQPAVAFAGARVQFFLSPLGHIVELVEEQMA</sequence>
<dbReference type="Gene3D" id="3.10.180.10">
    <property type="entry name" value="2,3-Dihydroxybiphenyl 1,2-Dioxygenase, domain 1"/>
    <property type="match status" value="1"/>
</dbReference>
<dbReference type="RefSeq" id="WP_035461134.1">
    <property type="nucleotide sequence ID" value="NZ_JAUESS010000008.1"/>
</dbReference>
<proteinExistence type="predicted"/>
<dbReference type="EMBL" id="JBHLZN010000005">
    <property type="protein sequence ID" value="MFB9887594.1"/>
    <property type="molecule type" value="Genomic_DNA"/>
</dbReference>
<evidence type="ECO:0000256" key="1">
    <source>
        <dbReference type="ARBA" id="ARBA00022723"/>
    </source>
</evidence>
<accession>A0ABV5ZHL8</accession>
<feature type="domain" description="VOC" evidence="2">
    <location>
        <begin position="9"/>
        <end position="138"/>
    </location>
</feature>
<dbReference type="InterPro" id="IPR037523">
    <property type="entry name" value="VOC_core"/>
</dbReference>
<keyword evidence="4" id="KW-1185">Reference proteome</keyword>
<dbReference type="InterPro" id="IPR029068">
    <property type="entry name" value="Glyas_Bleomycin-R_OHBP_Dase"/>
</dbReference>
<dbReference type="Proteomes" id="UP001589628">
    <property type="component" value="Unassembled WGS sequence"/>
</dbReference>
<comment type="caution">
    <text evidence="3">The sequence shown here is derived from an EMBL/GenBank/DDBJ whole genome shotgun (WGS) entry which is preliminary data.</text>
</comment>
<dbReference type="SUPFAM" id="SSF54593">
    <property type="entry name" value="Glyoxalase/Bleomycin resistance protein/Dihydroxybiphenyl dioxygenase"/>
    <property type="match status" value="1"/>
</dbReference>